<reference evidence="2" key="1">
    <citation type="submission" date="2017-01" db="EMBL/GenBank/DDBJ databases">
        <authorList>
            <person name="Wang Y."/>
            <person name="White M."/>
            <person name="Kvist S."/>
            <person name="Moncalvo J.-M."/>
        </authorList>
    </citation>
    <scope>NUCLEOTIDE SEQUENCE [LARGE SCALE GENOMIC DNA]</scope>
    <source>
        <strain evidence="2">COL-18-3</strain>
    </source>
</reference>
<proteinExistence type="predicted"/>
<keyword evidence="2" id="KW-1185">Reference proteome</keyword>
<accession>A0A1R1PGE7</accession>
<organism evidence="1 2">
    <name type="scientific">Zancudomyces culisetae</name>
    <name type="common">Gut fungus</name>
    <name type="synonym">Smittium culisetae</name>
    <dbReference type="NCBI Taxonomy" id="1213189"/>
    <lineage>
        <taxon>Eukaryota</taxon>
        <taxon>Fungi</taxon>
        <taxon>Fungi incertae sedis</taxon>
        <taxon>Zoopagomycota</taxon>
        <taxon>Kickxellomycotina</taxon>
        <taxon>Harpellomycetes</taxon>
        <taxon>Harpellales</taxon>
        <taxon>Legeriomycetaceae</taxon>
        <taxon>Zancudomyces</taxon>
    </lineage>
</organism>
<dbReference type="Proteomes" id="UP000188320">
    <property type="component" value="Unassembled WGS sequence"/>
</dbReference>
<protein>
    <submittedName>
        <fullName evidence="1">Uncharacterized protein</fullName>
    </submittedName>
</protein>
<dbReference type="AlphaFoldDB" id="A0A1R1PGE7"/>
<gene>
    <name evidence="1" type="ORF">AX774_g6560</name>
</gene>
<evidence type="ECO:0000313" key="2">
    <source>
        <dbReference type="Proteomes" id="UP000188320"/>
    </source>
</evidence>
<comment type="caution">
    <text evidence="1">The sequence shown here is derived from an EMBL/GenBank/DDBJ whole genome shotgun (WGS) entry which is preliminary data.</text>
</comment>
<name>A0A1R1PGE7_ZANCU</name>
<evidence type="ECO:0000313" key="1">
    <source>
        <dbReference type="EMBL" id="OMH80008.1"/>
    </source>
</evidence>
<dbReference type="EMBL" id="LSSK01001329">
    <property type="protein sequence ID" value="OMH80008.1"/>
    <property type="molecule type" value="Genomic_DNA"/>
</dbReference>
<sequence length="311" mass="36311">MDNTNNQHNVFNKLPASILSTVFVLAQNPQLSLLNKNMHYASQQVDTVCKYILQYILSITKHSFNSELRSIFEKYTRINMNEIVGILVFRKIKGLDYETALDIAFEYRWTNILNKLLKMYVVIDRNTSAVVHKGTLFMNEGEHLDIDISGLFSERNESRREENDIDISESLYVRPLFRVRGNSMDLEYQILDISEERDVKMLLDICNTRFEFFPEICGSFERDIICVGKEFLLYCLFTAGEVIVDLDNLELLKQLLDVKINTKFSFQDLQSITNSYGDSYDTEFNNFVMDYGNADKMDLLVYMICTFHSIH</sequence>